<dbReference type="InterPro" id="IPR013525">
    <property type="entry name" value="ABC2_TM"/>
</dbReference>
<feature type="transmembrane region" description="Helical" evidence="5">
    <location>
        <begin position="341"/>
        <end position="360"/>
    </location>
</feature>
<feature type="transmembrane region" description="Helical" evidence="5">
    <location>
        <begin position="21"/>
        <end position="42"/>
    </location>
</feature>
<evidence type="ECO:0000256" key="5">
    <source>
        <dbReference type="SAM" id="Phobius"/>
    </source>
</evidence>
<feature type="transmembrane region" description="Helical" evidence="5">
    <location>
        <begin position="212"/>
        <end position="232"/>
    </location>
</feature>
<dbReference type="OrthoDB" id="9768837at2"/>
<evidence type="ECO:0000256" key="4">
    <source>
        <dbReference type="ARBA" id="ARBA00023136"/>
    </source>
</evidence>
<dbReference type="STRING" id="985665.HPL003_10575"/>
<proteinExistence type="predicted"/>
<feature type="transmembrane region" description="Helical" evidence="5">
    <location>
        <begin position="261"/>
        <end position="285"/>
    </location>
</feature>
<evidence type="ECO:0000313" key="8">
    <source>
        <dbReference type="Proteomes" id="UP000005876"/>
    </source>
</evidence>
<dbReference type="GO" id="GO:0016020">
    <property type="term" value="C:membrane"/>
    <property type="evidence" value="ECO:0007669"/>
    <property type="project" value="UniProtKB-SubCell"/>
</dbReference>
<keyword evidence="3 5" id="KW-1133">Transmembrane helix</keyword>
<keyword evidence="4 5" id="KW-0472">Membrane</keyword>
<comment type="subcellular location">
    <subcellularLocation>
        <location evidence="1">Membrane</location>
        <topology evidence="1">Multi-pass membrane protein</topology>
    </subcellularLocation>
</comment>
<evidence type="ECO:0000259" key="6">
    <source>
        <dbReference type="Pfam" id="PF12698"/>
    </source>
</evidence>
<dbReference type="eggNOG" id="COG1668">
    <property type="taxonomic scope" value="Bacteria"/>
</dbReference>
<feature type="transmembrane region" description="Helical" evidence="5">
    <location>
        <begin position="305"/>
        <end position="329"/>
    </location>
</feature>
<sequence length="443" mass="47957">MNRLGTVIGFTFRQKARTKSFVITTLVLALLITIGMNLPYLISLFKGEGMGGGAGGSGKSAAEHQRLGLITGSRTEIADQLEEFTKAQSNPAATWVRYDNAQAPAMQQALKDGELQGYVELAQPTAKGEAFPKVEYVSVEKVPSTAVITLLQTGLQEAKVKAMIGGNALTREQVREISTPVTVDSRELNSPSEAGRAAGTEDKKASLINYGLVYVLMILFFTSSMMTGNMIASEVTSEKSSRIMEILITSVSPLTQMFGKIIGIFLVGLMQIAVFAAVVCANLMLPHNSVILSSAGLDLSQLNTAVLSYGLVFYILGYFLYAVLFAAVGSIVSRTEELGQAVMPITVLSLAAFYIGIFNIAAPDTMFVKVAGYIPFFSPTVMLLRIGLERASLLEIWLSLAILVASILFFGWLAAKIYRTGVLMYGKRPTFKELRKAMRAYKI</sequence>
<dbReference type="RefSeq" id="WP_014279609.1">
    <property type="nucleotide sequence ID" value="NC_016641.1"/>
</dbReference>
<protein>
    <submittedName>
        <fullName evidence="7">Potassium ABC transporter permease</fullName>
    </submittedName>
</protein>
<feature type="transmembrane region" description="Helical" evidence="5">
    <location>
        <begin position="396"/>
        <end position="415"/>
    </location>
</feature>
<dbReference type="AlphaFoldDB" id="G7VW75"/>
<name>G7VW75_PAETH</name>
<accession>G7VW75</accession>
<dbReference type="EMBL" id="CP003107">
    <property type="protein sequence ID" value="AET58876.1"/>
    <property type="molecule type" value="Genomic_DNA"/>
</dbReference>
<dbReference type="HOGENOM" id="CLU_046841_2_1_9"/>
<gene>
    <name evidence="7" type="ordered locus">HPL003_10575</name>
</gene>
<organism evidence="7 8">
    <name type="scientific">Paenibacillus terrae (strain HPL-003)</name>
    <dbReference type="NCBI Taxonomy" id="985665"/>
    <lineage>
        <taxon>Bacteria</taxon>
        <taxon>Bacillati</taxon>
        <taxon>Bacillota</taxon>
        <taxon>Bacilli</taxon>
        <taxon>Bacillales</taxon>
        <taxon>Paenibacillaceae</taxon>
        <taxon>Paenibacillus</taxon>
    </lineage>
</organism>
<feature type="domain" description="ABC-2 type transporter transmembrane" evidence="6">
    <location>
        <begin position="19"/>
        <end position="415"/>
    </location>
</feature>
<evidence type="ECO:0000256" key="1">
    <source>
        <dbReference type="ARBA" id="ARBA00004141"/>
    </source>
</evidence>
<reference key="2">
    <citation type="submission" date="2011-11" db="EMBL/GenBank/DDBJ databases">
        <authorList>
            <person name="Shin S.H."/>
            <person name="Kim S."/>
            <person name="Kim J.Y."/>
        </authorList>
    </citation>
    <scope>NUCLEOTIDE SEQUENCE</scope>
    <source>
        <strain>HPL-003</strain>
    </source>
</reference>
<dbReference type="KEGG" id="pta:HPL003_10575"/>
<evidence type="ECO:0000256" key="3">
    <source>
        <dbReference type="ARBA" id="ARBA00022989"/>
    </source>
</evidence>
<reference evidence="7 8" key="3">
    <citation type="journal article" date="2012" name="J. Bacteriol.">
        <title>Genome Sequence of Paenibacillus terrae HPL-003, a Xylanase-Producing Bacterium Isolated from Soil Found in Forest Residue.</title>
        <authorList>
            <person name="Shin S.H."/>
            <person name="Kim S."/>
            <person name="Kim J.Y."/>
            <person name="Song H.Y."/>
            <person name="Cho S.J."/>
            <person name="Kim D.R."/>
            <person name="Lee K.I."/>
            <person name="Lim H.K."/>
            <person name="Park N.J."/>
            <person name="Hwang I.T."/>
            <person name="Yang K.S."/>
        </authorList>
    </citation>
    <scope>NUCLEOTIDE SEQUENCE [LARGE SCALE GENOMIC DNA]</scope>
    <source>
        <strain evidence="7 8">HPL-003</strain>
    </source>
</reference>
<evidence type="ECO:0000256" key="2">
    <source>
        <dbReference type="ARBA" id="ARBA00022692"/>
    </source>
</evidence>
<evidence type="ECO:0000313" key="7">
    <source>
        <dbReference type="EMBL" id="AET58876.1"/>
    </source>
</evidence>
<reference evidence="8" key="1">
    <citation type="submission" date="2011-11" db="EMBL/GenBank/DDBJ databases">
        <title>Complete sequence of Paenibacillus terrae HPL-003.</title>
        <authorList>
            <person name="Shin S.H."/>
            <person name="Kim S."/>
            <person name="Kim J.Y."/>
        </authorList>
    </citation>
    <scope>NUCLEOTIDE SEQUENCE [LARGE SCALE GENOMIC DNA]</scope>
    <source>
        <strain evidence="8">HPL-003</strain>
    </source>
</reference>
<dbReference type="Proteomes" id="UP000005876">
    <property type="component" value="Chromosome"/>
</dbReference>
<dbReference type="Pfam" id="PF12698">
    <property type="entry name" value="ABC2_membrane_3"/>
    <property type="match status" value="1"/>
</dbReference>
<dbReference type="GO" id="GO:0140359">
    <property type="term" value="F:ABC-type transporter activity"/>
    <property type="evidence" value="ECO:0007669"/>
    <property type="project" value="InterPro"/>
</dbReference>
<keyword evidence="2 5" id="KW-0812">Transmembrane</keyword>